<evidence type="ECO:0000256" key="3">
    <source>
        <dbReference type="ARBA" id="ARBA00022454"/>
    </source>
</evidence>
<dbReference type="Gene3D" id="3.30.40.10">
    <property type="entry name" value="Zinc/RING finger domain, C3HC4 (zinc finger)"/>
    <property type="match status" value="1"/>
</dbReference>
<evidence type="ECO:0000256" key="1">
    <source>
        <dbReference type="ARBA" id="ARBA00004123"/>
    </source>
</evidence>
<dbReference type="PROSITE" id="PS50815">
    <property type="entry name" value="HORMA"/>
    <property type="match status" value="1"/>
</dbReference>
<dbReference type="Pfam" id="PF02301">
    <property type="entry name" value="HORMA"/>
    <property type="match status" value="1"/>
</dbReference>
<evidence type="ECO:0000313" key="8">
    <source>
        <dbReference type="EMBL" id="KAJ9614524.1"/>
    </source>
</evidence>
<proteinExistence type="predicted"/>
<dbReference type="InterPro" id="IPR003511">
    <property type="entry name" value="HORMA_dom"/>
</dbReference>
<dbReference type="Proteomes" id="UP001172673">
    <property type="component" value="Unassembled WGS sequence"/>
</dbReference>
<feature type="domain" description="HORMA" evidence="7">
    <location>
        <begin position="18"/>
        <end position="252"/>
    </location>
</feature>
<feature type="region of interest" description="Disordered" evidence="6">
    <location>
        <begin position="670"/>
        <end position="695"/>
    </location>
</feature>
<comment type="caution">
    <text evidence="8">The sequence shown here is derived from an EMBL/GenBank/DDBJ whole genome shotgun (WGS) entry which is preliminary data.</text>
</comment>
<dbReference type="GO" id="GO:0007130">
    <property type="term" value="P:synaptonemal complex assembly"/>
    <property type="evidence" value="ECO:0007669"/>
    <property type="project" value="TreeGrafter"/>
</dbReference>
<keyword evidence="3" id="KW-0158">Chromosome</keyword>
<evidence type="ECO:0000256" key="6">
    <source>
        <dbReference type="SAM" id="MobiDB-lite"/>
    </source>
</evidence>
<keyword evidence="9" id="KW-1185">Reference proteome</keyword>
<name>A0AA38XJF0_9EURO</name>
<dbReference type="GO" id="GO:0051598">
    <property type="term" value="P:meiotic recombination checkpoint signaling"/>
    <property type="evidence" value="ECO:0007669"/>
    <property type="project" value="TreeGrafter"/>
</dbReference>
<protein>
    <recommendedName>
        <fullName evidence="7">HORMA domain-containing protein</fullName>
    </recommendedName>
</protein>
<evidence type="ECO:0000256" key="4">
    <source>
        <dbReference type="ARBA" id="ARBA00023242"/>
    </source>
</evidence>
<dbReference type="InterPro" id="IPR051294">
    <property type="entry name" value="HORMA_MeioticProgression"/>
</dbReference>
<sequence>MAHQIVQASPSQRSLSQAESLALVQIFLNASLACIAHARELIPWTASCFHTRYIDQIDIEYPREGQTLYSAFQASSSTDSSEGQAIKILTHGGNRSADQILDMLEQGVFEALKRGYLESLYVFITKTSRSRVSIVENYRFVFAYEQGKVHSVQINPMDQVFTLESVHKTFKVATRALLRLLRDLPRLPARRKLGMSLAYNKSCPPLYQPSGFVDRDDFQEGDVEAIYDSLTADGADVVGMLDTGHHQVRVTVNLTHSEAQDSPVDLRDTEMSKQLQAMQKTSSSQSNKLLSTLKGSTPATKRRSDAPNPLSKRVKATSTGERSSIEAAPRVTRASTNKNAQNLEIPMDTELESSHQLGLSVELGAATTTGARLAVSKLAELLVHCYAVQNGKTGDKGDLFDEDQLAEGKIKRVSRSIDIGCECENREGSSGMLFCEVCDKWQHRECYGHDDVSSPCIAASEHFCYTCLLFAGEQKAVDSPLFIVFLRKAVRYLTSQVKPGSRIDETFLQTRLKPPRWSKEVADKVIERLVEEHLLLPRKGRLFEVRSLSHSELHQIQEKCTSPLACLEYLYEVSPAGEDPMKRSTQIMQALDVYARGHDYTTAEGCKQMELHDEFGDRVVRWGYDTASNEQLPDEFANSGSVTPVRRRKISFSRMLINVDCSPSAASMMSLDEQSSRVREYSTDFSTAESTATAD</sequence>
<dbReference type="InterPro" id="IPR013083">
    <property type="entry name" value="Znf_RING/FYVE/PHD"/>
</dbReference>
<dbReference type="SUPFAM" id="SSF57903">
    <property type="entry name" value="FYVE/PHD zinc finger"/>
    <property type="match status" value="1"/>
</dbReference>
<dbReference type="GO" id="GO:0005694">
    <property type="term" value="C:chromosome"/>
    <property type="evidence" value="ECO:0007669"/>
    <property type="project" value="UniProtKB-SubCell"/>
</dbReference>
<dbReference type="GO" id="GO:0005634">
    <property type="term" value="C:nucleus"/>
    <property type="evidence" value="ECO:0007669"/>
    <property type="project" value="UniProtKB-SubCell"/>
</dbReference>
<reference evidence="8" key="1">
    <citation type="submission" date="2022-10" db="EMBL/GenBank/DDBJ databases">
        <title>Culturing micro-colonial fungi from biological soil crusts in the Mojave desert and describing Neophaeococcomyces mojavensis, and introducing the new genera and species Taxawa tesnikishii.</title>
        <authorList>
            <person name="Kurbessoian T."/>
            <person name="Stajich J.E."/>
        </authorList>
    </citation>
    <scope>NUCLEOTIDE SEQUENCE</scope>
    <source>
        <strain evidence="8">TK_41</strain>
    </source>
</reference>
<feature type="compositionally biased region" description="Polar residues" evidence="6">
    <location>
        <begin position="683"/>
        <end position="695"/>
    </location>
</feature>
<dbReference type="AlphaFoldDB" id="A0AA38XJF0"/>
<feature type="compositionally biased region" description="Polar residues" evidence="6">
    <location>
        <begin position="277"/>
        <end position="299"/>
    </location>
</feature>
<feature type="region of interest" description="Disordered" evidence="6">
    <location>
        <begin position="277"/>
        <end position="334"/>
    </location>
</feature>
<accession>A0AA38XJF0</accession>
<organism evidence="8 9">
    <name type="scientific">Cladophialophora chaetospira</name>
    <dbReference type="NCBI Taxonomy" id="386627"/>
    <lineage>
        <taxon>Eukaryota</taxon>
        <taxon>Fungi</taxon>
        <taxon>Dikarya</taxon>
        <taxon>Ascomycota</taxon>
        <taxon>Pezizomycotina</taxon>
        <taxon>Eurotiomycetes</taxon>
        <taxon>Chaetothyriomycetidae</taxon>
        <taxon>Chaetothyriales</taxon>
        <taxon>Herpotrichiellaceae</taxon>
        <taxon>Cladophialophora</taxon>
    </lineage>
</organism>
<keyword evidence="5" id="KW-0469">Meiosis</keyword>
<dbReference type="PANTHER" id="PTHR48225">
    <property type="entry name" value="HORMA DOMAIN-CONTAINING PROTEIN 1"/>
    <property type="match status" value="1"/>
</dbReference>
<dbReference type="EMBL" id="JAPDRK010000003">
    <property type="protein sequence ID" value="KAJ9614524.1"/>
    <property type="molecule type" value="Genomic_DNA"/>
</dbReference>
<evidence type="ECO:0000259" key="7">
    <source>
        <dbReference type="PROSITE" id="PS50815"/>
    </source>
</evidence>
<gene>
    <name evidence="8" type="ORF">H2200_002661</name>
</gene>
<dbReference type="InterPro" id="IPR036570">
    <property type="entry name" value="HORMA_dom_sf"/>
</dbReference>
<evidence type="ECO:0000256" key="2">
    <source>
        <dbReference type="ARBA" id="ARBA00004286"/>
    </source>
</evidence>
<dbReference type="SUPFAM" id="SSF56019">
    <property type="entry name" value="The spindle assembly checkpoint protein mad2"/>
    <property type="match status" value="1"/>
</dbReference>
<evidence type="ECO:0000313" key="9">
    <source>
        <dbReference type="Proteomes" id="UP001172673"/>
    </source>
</evidence>
<evidence type="ECO:0000256" key="5">
    <source>
        <dbReference type="ARBA" id="ARBA00023254"/>
    </source>
</evidence>
<dbReference type="InterPro" id="IPR011011">
    <property type="entry name" value="Znf_FYVE_PHD"/>
</dbReference>
<dbReference type="PANTHER" id="PTHR48225:SF7">
    <property type="entry name" value="MEIOSIS-SPECIFIC PROTEIN HOP1"/>
    <property type="match status" value="1"/>
</dbReference>
<dbReference type="Gene3D" id="3.30.900.10">
    <property type="entry name" value="HORMA domain"/>
    <property type="match status" value="1"/>
</dbReference>
<keyword evidence="4" id="KW-0539">Nucleus</keyword>
<comment type="subcellular location">
    <subcellularLocation>
        <location evidence="2">Chromosome</location>
    </subcellularLocation>
    <subcellularLocation>
        <location evidence="1">Nucleus</location>
    </subcellularLocation>
</comment>